<dbReference type="Gene3D" id="4.10.280.10">
    <property type="entry name" value="Helix-loop-helix DNA-binding domain"/>
    <property type="match status" value="1"/>
</dbReference>
<proteinExistence type="predicted"/>
<organism evidence="2 4">
    <name type="scientific">Brevibacillus composti</name>
    <dbReference type="NCBI Taxonomy" id="2796470"/>
    <lineage>
        <taxon>Bacteria</taxon>
        <taxon>Bacillati</taxon>
        <taxon>Bacillota</taxon>
        <taxon>Bacilli</taxon>
        <taxon>Bacillales</taxon>
        <taxon>Paenibacillaceae</taxon>
        <taxon>Brevibacillus</taxon>
    </lineage>
</organism>
<gene>
    <name evidence="2" type="ORF">JD108_01655</name>
    <name evidence="3" type="ORF">KDJ56_01655</name>
</gene>
<evidence type="ECO:0000256" key="1">
    <source>
        <dbReference type="SAM" id="Coils"/>
    </source>
</evidence>
<feature type="coiled-coil region" evidence="1">
    <location>
        <begin position="3"/>
        <end position="30"/>
    </location>
</feature>
<dbReference type="InterPro" id="IPR018540">
    <property type="entry name" value="Spo0E-like"/>
</dbReference>
<evidence type="ECO:0000313" key="5">
    <source>
        <dbReference type="Proteomes" id="UP000677234"/>
    </source>
</evidence>
<evidence type="ECO:0000313" key="2">
    <source>
        <dbReference type="EMBL" id="QQE74720.1"/>
    </source>
</evidence>
<dbReference type="SUPFAM" id="SSF140500">
    <property type="entry name" value="BAS1536-like"/>
    <property type="match status" value="1"/>
</dbReference>
<dbReference type="Proteomes" id="UP000677234">
    <property type="component" value="Chromosome"/>
</dbReference>
<dbReference type="GO" id="GO:0043937">
    <property type="term" value="P:regulation of sporulation"/>
    <property type="evidence" value="ECO:0007669"/>
    <property type="project" value="InterPro"/>
</dbReference>
<protein>
    <submittedName>
        <fullName evidence="2">Aspartyl-phosphate phosphatase Spo0E family protein</fullName>
    </submittedName>
</protein>
<dbReference type="KEGG" id="bcop:JD108_01655"/>
<keyword evidence="5" id="KW-1185">Reference proteome</keyword>
<dbReference type="AlphaFoldDB" id="A0A7T5ELF0"/>
<dbReference type="Pfam" id="PF09388">
    <property type="entry name" value="SpoOE-like"/>
    <property type="match status" value="1"/>
</dbReference>
<reference evidence="3" key="2">
    <citation type="submission" date="2021-04" db="EMBL/GenBank/DDBJ databases">
        <title>Brevibacillus composti FJAT-54423, complete genome.</title>
        <authorList>
            <person name="Tang R."/>
        </authorList>
    </citation>
    <scope>NUCLEOTIDE SEQUENCE</scope>
    <source>
        <strain evidence="3">FJAT-54424</strain>
    </source>
</reference>
<dbReference type="Proteomes" id="UP000595847">
    <property type="component" value="Chromosome"/>
</dbReference>
<evidence type="ECO:0000313" key="4">
    <source>
        <dbReference type="Proteomes" id="UP000595847"/>
    </source>
</evidence>
<dbReference type="InterPro" id="IPR036638">
    <property type="entry name" value="HLH_DNA-bd_sf"/>
</dbReference>
<dbReference type="InterPro" id="IPR037208">
    <property type="entry name" value="Spo0E-like_sf"/>
</dbReference>
<sequence length="49" mass="5913">MTQDDVLLQIEQLRQQLNEKYKEQETITTDMIELSVRLDHLLNQLHLHP</sequence>
<evidence type="ECO:0000313" key="3">
    <source>
        <dbReference type="EMBL" id="QUO41804.1"/>
    </source>
</evidence>
<dbReference type="EMBL" id="CP073708">
    <property type="protein sequence ID" value="QUO41804.1"/>
    <property type="molecule type" value="Genomic_DNA"/>
</dbReference>
<name>A0A7T5ELF0_9BACL</name>
<accession>A0A7T5ELF0</accession>
<keyword evidence="1" id="KW-0175">Coiled coil</keyword>
<reference evidence="2 4" key="1">
    <citation type="submission" date="2020-12" db="EMBL/GenBank/DDBJ databases">
        <title>strain FJAT-54423T represents a novel species of the genus Brevibacillus.</title>
        <authorList>
            <person name="Tang R."/>
        </authorList>
    </citation>
    <scope>NUCLEOTIDE SEQUENCE [LARGE SCALE GENOMIC DNA]</scope>
    <source>
        <strain evidence="2 4">FJAT-54423</strain>
    </source>
</reference>
<dbReference type="RefSeq" id="WP_198828290.1">
    <property type="nucleotide sequence ID" value="NZ_CP066308.1"/>
</dbReference>
<dbReference type="GO" id="GO:0046983">
    <property type="term" value="F:protein dimerization activity"/>
    <property type="evidence" value="ECO:0007669"/>
    <property type="project" value="InterPro"/>
</dbReference>
<dbReference type="EMBL" id="CP066308">
    <property type="protein sequence ID" value="QQE74720.1"/>
    <property type="molecule type" value="Genomic_DNA"/>
</dbReference>